<dbReference type="EMBL" id="GEDC01017150">
    <property type="protein sequence ID" value="JAS20148.1"/>
    <property type="molecule type" value="Transcribed_RNA"/>
</dbReference>
<comment type="similarity">
    <text evidence="1 2">Belongs to the BolA/IbaG family.</text>
</comment>
<evidence type="ECO:0000256" key="1">
    <source>
        <dbReference type="ARBA" id="ARBA00005578"/>
    </source>
</evidence>
<protein>
    <recommendedName>
        <fullName evidence="4">BolA-like protein 3</fullName>
    </recommendedName>
</protein>
<dbReference type="PANTHER" id="PTHR46188">
    <property type="entry name" value="BOLA-LIKE PROTEIN 3"/>
    <property type="match status" value="1"/>
</dbReference>
<dbReference type="InterPro" id="IPR002634">
    <property type="entry name" value="BolA"/>
</dbReference>
<dbReference type="InterPro" id="IPR052275">
    <property type="entry name" value="Mt_Fe-S_assembly_factor"/>
</dbReference>
<dbReference type="AlphaFoldDB" id="A0A1B6D398"/>
<sequence length="108" mass="12282">MSFRKIQQFLSKLNKIEIIPRLYSATTEFTTIPAEVKMQSILKQKFPLAHSIQVVDVSGGCGAMYEISVTAPEFKGLSIVKQHMLINEVLKQEIKEMHGLRIHTEIPK</sequence>
<gene>
    <name evidence="3" type="ORF">g.3559</name>
</gene>
<dbReference type="Gene3D" id="3.30.300.90">
    <property type="entry name" value="BolA-like"/>
    <property type="match status" value="1"/>
</dbReference>
<organism evidence="3">
    <name type="scientific">Clastoptera arizonana</name>
    <name type="common">Arizona spittle bug</name>
    <dbReference type="NCBI Taxonomy" id="38151"/>
    <lineage>
        <taxon>Eukaryota</taxon>
        <taxon>Metazoa</taxon>
        <taxon>Ecdysozoa</taxon>
        <taxon>Arthropoda</taxon>
        <taxon>Hexapoda</taxon>
        <taxon>Insecta</taxon>
        <taxon>Pterygota</taxon>
        <taxon>Neoptera</taxon>
        <taxon>Paraneoptera</taxon>
        <taxon>Hemiptera</taxon>
        <taxon>Auchenorrhyncha</taxon>
        <taxon>Cercopoidea</taxon>
        <taxon>Clastopteridae</taxon>
        <taxon>Clastoptera</taxon>
    </lineage>
</organism>
<dbReference type="Pfam" id="PF01722">
    <property type="entry name" value="BolA"/>
    <property type="match status" value="1"/>
</dbReference>
<evidence type="ECO:0008006" key="4">
    <source>
        <dbReference type="Google" id="ProtNLM"/>
    </source>
</evidence>
<evidence type="ECO:0000313" key="3">
    <source>
        <dbReference type="EMBL" id="JAS20148.1"/>
    </source>
</evidence>
<evidence type="ECO:0000256" key="2">
    <source>
        <dbReference type="RuleBase" id="RU003860"/>
    </source>
</evidence>
<dbReference type="PANTHER" id="PTHR46188:SF1">
    <property type="entry name" value="BOLA-LIKE PROTEIN 3"/>
    <property type="match status" value="1"/>
</dbReference>
<dbReference type="SUPFAM" id="SSF82657">
    <property type="entry name" value="BolA-like"/>
    <property type="match status" value="1"/>
</dbReference>
<name>A0A1B6D398_9HEMI</name>
<dbReference type="InterPro" id="IPR036065">
    <property type="entry name" value="BolA-like_sf"/>
</dbReference>
<dbReference type="GO" id="GO:0005759">
    <property type="term" value="C:mitochondrial matrix"/>
    <property type="evidence" value="ECO:0007669"/>
    <property type="project" value="TreeGrafter"/>
</dbReference>
<proteinExistence type="inferred from homology"/>
<accession>A0A1B6D398</accession>
<reference evidence="3" key="1">
    <citation type="submission" date="2015-12" db="EMBL/GenBank/DDBJ databases">
        <title>De novo transcriptome assembly of four potential Pierce s Disease insect vectors from Arizona vineyards.</title>
        <authorList>
            <person name="Tassone E.E."/>
        </authorList>
    </citation>
    <scope>NUCLEOTIDE SEQUENCE</scope>
</reference>